<dbReference type="EMBL" id="CP072753">
    <property type="protein sequence ID" value="QUC15920.1"/>
    <property type="molecule type" value="Genomic_DNA"/>
</dbReference>
<dbReference type="GeneID" id="66060939"/>
<protein>
    <submittedName>
        <fullName evidence="1">Uncharacterized protein</fullName>
    </submittedName>
</protein>
<name>A0A8E5HI87_USTVR</name>
<dbReference type="Proteomes" id="UP000027002">
    <property type="component" value="Chromosome 1"/>
</dbReference>
<reference evidence="1" key="1">
    <citation type="submission" date="2020-03" db="EMBL/GenBank/DDBJ databases">
        <title>A mixture of massive structural variations and highly conserved coding sequences in Ustilaginoidea virens genome.</title>
        <authorList>
            <person name="Zhang K."/>
            <person name="Zhao Z."/>
            <person name="Zhang Z."/>
            <person name="Li Y."/>
            <person name="Hsiang T."/>
            <person name="Sun W."/>
        </authorList>
    </citation>
    <scope>NUCLEOTIDE SEQUENCE</scope>
    <source>
        <strain evidence="1">UV-8b</strain>
    </source>
</reference>
<dbReference type="AlphaFoldDB" id="A0A8E5HI87"/>
<dbReference type="KEGG" id="uvi:66060939"/>
<keyword evidence="2" id="KW-1185">Reference proteome</keyword>
<gene>
    <name evidence="1" type="ORF">UV8b_00161</name>
</gene>
<accession>A0A8E5HI87</accession>
<sequence length="92" mass="10535">MHLTARRMSTFRSLVRPPAASPRYIGLALDPSFLHWFLVYTFKRIFPWAKSEALGAACFDLRAYFLFSKLSLHSASSPVDNTSTFPHHTVLY</sequence>
<organism evidence="1 2">
    <name type="scientific">Ustilaginoidea virens</name>
    <name type="common">Rice false smut fungus</name>
    <name type="synonym">Villosiclava virens</name>
    <dbReference type="NCBI Taxonomy" id="1159556"/>
    <lineage>
        <taxon>Eukaryota</taxon>
        <taxon>Fungi</taxon>
        <taxon>Dikarya</taxon>
        <taxon>Ascomycota</taxon>
        <taxon>Pezizomycotina</taxon>
        <taxon>Sordariomycetes</taxon>
        <taxon>Hypocreomycetidae</taxon>
        <taxon>Hypocreales</taxon>
        <taxon>Clavicipitaceae</taxon>
        <taxon>Ustilaginoidea</taxon>
    </lineage>
</organism>
<dbReference type="RefSeq" id="XP_042993593.1">
    <property type="nucleotide sequence ID" value="XM_043137659.1"/>
</dbReference>
<proteinExistence type="predicted"/>
<evidence type="ECO:0000313" key="1">
    <source>
        <dbReference type="EMBL" id="QUC15920.1"/>
    </source>
</evidence>
<evidence type="ECO:0000313" key="2">
    <source>
        <dbReference type="Proteomes" id="UP000027002"/>
    </source>
</evidence>